<protein>
    <submittedName>
        <fullName evidence="2">Uncharacterized protein</fullName>
    </submittedName>
</protein>
<evidence type="ECO:0000313" key="2">
    <source>
        <dbReference type="EMBL" id="MEM0514834.1"/>
    </source>
</evidence>
<feature type="transmembrane region" description="Helical" evidence="1">
    <location>
        <begin position="12"/>
        <end position="32"/>
    </location>
</feature>
<proteinExistence type="predicted"/>
<dbReference type="EMBL" id="JBCGCU010000004">
    <property type="protein sequence ID" value="MEM0514834.1"/>
    <property type="molecule type" value="Genomic_DNA"/>
</dbReference>
<keyword evidence="1" id="KW-1133">Transmembrane helix</keyword>
<dbReference type="RefSeq" id="WP_342676969.1">
    <property type="nucleotide sequence ID" value="NZ_JBCGCU010000004.1"/>
</dbReference>
<reference evidence="2 3" key="1">
    <citation type="submission" date="2024-03" db="EMBL/GenBank/DDBJ databases">
        <title>Pseudoalteromonas qingdaonensis sp. nov., isolated from the intestines of marine benthic organisms.</title>
        <authorList>
            <person name="Lin X."/>
            <person name="Fang S."/>
            <person name="Hu X."/>
        </authorList>
    </citation>
    <scope>NUCLEOTIDE SEQUENCE [LARGE SCALE GENOMIC DNA]</scope>
    <source>
        <strain evidence="2 3">YIC-827</strain>
    </source>
</reference>
<comment type="caution">
    <text evidence="2">The sequence shown here is derived from an EMBL/GenBank/DDBJ whole genome shotgun (WGS) entry which is preliminary data.</text>
</comment>
<sequence>MSWLFISDQTILMIITLLVILLLVWGLSQRLLMLIERQRKR</sequence>
<name>A0ABU9MX04_9GAMM</name>
<dbReference type="Proteomes" id="UP001447008">
    <property type="component" value="Unassembled WGS sequence"/>
</dbReference>
<evidence type="ECO:0000313" key="3">
    <source>
        <dbReference type="Proteomes" id="UP001447008"/>
    </source>
</evidence>
<keyword evidence="3" id="KW-1185">Reference proteome</keyword>
<evidence type="ECO:0000256" key="1">
    <source>
        <dbReference type="SAM" id="Phobius"/>
    </source>
</evidence>
<keyword evidence="1" id="KW-0812">Transmembrane</keyword>
<keyword evidence="1" id="KW-0472">Membrane</keyword>
<organism evidence="2 3">
    <name type="scientific">Pseudoalteromonas qingdaonensis</name>
    <dbReference type="NCBI Taxonomy" id="3131913"/>
    <lineage>
        <taxon>Bacteria</taxon>
        <taxon>Pseudomonadati</taxon>
        <taxon>Pseudomonadota</taxon>
        <taxon>Gammaproteobacteria</taxon>
        <taxon>Alteromonadales</taxon>
        <taxon>Pseudoalteromonadaceae</taxon>
        <taxon>Pseudoalteromonas</taxon>
    </lineage>
</organism>
<accession>A0ABU9MX04</accession>
<gene>
    <name evidence="2" type="ORF">WCN91_05245</name>
</gene>